<dbReference type="Proteomes" id="UP000566819">
    <property type="component" value="Unassembled WGS sequence"/>
</dbReference>
<dbReference type="InterPro" id="IPR036361">
    <property type="entry name" value="SAP_dom_sf"/>
</dbReference>
<dbReference type="EMBL" id="JAAMPI010000191">
    <property type="protein sequence ID" value="KAF4634349.1"/>
    <property type="molecule type" value="Genomic_DNA"/>
</dbReference>
<feature type="region of interest" description="Disordered" evidence="1">
    <location>
        <begin position="1"/>
        <end position="102"/>
    </location>
</feature>
<dbReference type="OrthoDB" id="3509703at2759"/>
<organism evidence="3 4">
    <name type="scientific">Cudoniella acicularis</name>
    <dbReference type="NCBI Taxonomy" id="354080"/>
    <lineage>
        <taxon>Eukaryota</taxon>
        <taxon>Fungi</taxon>
        <taxon>Dikarya</taxon>
        <taxon>Ascomycota</taxon>
        <taxon>Pezizomycotina</taxon>
        <taxon>Leotiomycetes</taxon>
        <taxon>Helotiales</taxon>
        <taxon>Tricladiaceae</taxon>
        <taxon>Cudoniella</taxon>
    </lineage>
</organism>
<dbReference type="InterPro" id="IPR003034">
    <property type="entry name" value="SAP_dom"/>
</dbReference>
<evidence type="ECO:0000313" key="4">
    <source>
        <dbReference type="Proteomes" id="UP000566819"/>
    </source>
</evidence>
<evidence type="ECO:0000313" key="3">
    <source>
        <dbReference type="EMBL" id="KAF4634349.1"/>
    </source>
</evidence>
<protein>
    <recommendedName>
        <fullName evidence="2">SAP domain-containing protein</fullName>
    </recommendedName>
</protein>
<dbReference type="PROSITE" id="PS50800">
    <property type="entry name" value="SAP"/>
    <property type="match status" value="1"/>
</dbReference>
<keyword evidence="4" id="KW-1185">Reference proteome</keyword>
<dbReference type="SMART" id="SM00513">
    <property type="entry name" value="SAP"/>
    <property type="match status" value="3"/>
</dbReference>
<accession>A0A8H4W831</accession>
<feature type="compositionally biased region" description="Basic and acidic residues" evidence="1">
    <location>
        <begin position="70"/>
        <end position="80"/>
    </location>
</feature>
<name>A0A8H4W831_9HELO</name>
<dbReference type="Pfam" id="PF02037">
    <property type="entry name" value="SAP"/>
    <property type="match status" value="1"/>
</dbReference>
<evidence type="ECO:0000259" key="2">
    <source>
        <dbReference type="PROSITE" id="PS50800"/>
    </source>
</evidence>
<reference evidence="3 4" key="1">
    <citation type="submission" date="2020-03" db="EMBL/GenBank/DDBJ databases">
        <title>Draft Genome Sequence of Cudoniella acicularis.</title>
        <authorList>
            <person name="Buettner E."/>
            <person name="Kellner H."/>
        </authorList>
    </citation>
    <scope>NUCLEOTIDE SEQUENCE [LARGE SCALE GENOMIC DNA]</scope>
    <source>
        <strain evidence="3 4">DSM 108380</strain>
    </source>
</reference>
<gene>
    <name evidence="3" type="ORF">G7Y89_g3761</name>
</gene>
<dbReference type="SUPFAM" id="SSF68906">
    <property type="entry name" value="SAP domain"/>
    <property type="match status" value="1"/>
</dbReference>
<feature type="compositionally biased region" description="Polar residues" evidence="1">
    <location>
        <begin position="48"/>
        <end position="57"/>
    </location>
</feature>
<evidence type="ECO:0000256" key="1">
    <source>
        <dbReference type="SAM" id="MobiDB-lite"/>
    </source>
</evidence>
<dbReference type="AlphaFoldDB" id="A0A8H4W831"/>
<comment type="caution">
    <text evidence="3">The sequence shown here is derived from an EMBL/GenBank/DDBJ whole genome shotgun (WGS) entry which is preliminary data.</text>
</comment>
<dbReference type="Gene3D" id="1.10.720.30">
    <property type="entry name" value="SAP domain"/>
    <property type="match status" value="1"/>
</dbReference>
<feature type="domain" description="SAP" evidence="2">
    <location>
        <begin position="100"/>
        <end position="134"/>
    </location>
</feature>
<proteinExistence type="predicted"/>
<sequence>MPRAKRPLEEVDPNPSRSVPKPKHSKNHPAEGPGRRSSRRINRDENEQALQIQTEASTAERPSKRVSRGGCDERNEEKLNKQTKITPVGENGGPSSEGGYEKRNEMELREMLRNRGLRDTGFKDDLVKRLQTHDEEVEKRVERHKSRQETVTEDTINYHTKDNSKLQTLLRDRRLPQDGTREEMIKRLERVPANYDNLTAEEITHMLIARGLKMTALGSKDIKIKRLKLNDEMDRNTGNSAESVLYGQLFAYEWMTTHAPKDLEDAKSSQKYANWHADRLLKLLKERKLVCKGSKEQQIKRLRDDDLKRVSKKCKEVTTKYVSFKAELEERVGHPIDCKVSDHEDNLHRSKDYALQEAAKAQKGKAKFPTCEYDWKDSRWAPKTERELGDMCHRMGMEGWGANKAAYIKWLETGSIEYEDHSLGSLEELCSKRGIKKKSTDKKTVLIRLLREADESEAA</sequence>